<dbReference type="EMBL" id="AP024613">
    <property type="protein sequence ID" value="BCV46150.1"/>
    <property type="molecule type" value="Genomic_DNA"/>
</dbReference>
<protein>
    <submittedName>
        <fullName evidence="1">Uncharacterized protein</fullName>
    </submittedName>
</protein>
<dbReference type="RefSeq" id="WP_208147464.1">
    <property type="nucleotide sequence ID" value="NZ_AP024613.1"/>
</dbReference>
<evidence type="ECO:0000313" key="1">
    <source>
        <dbReference type="EMBL" id="BCV46150.1"/>
    </source>
</evidence>
<name>A0AAD1KBS4_9GAMM</name>
<dbReference type="Proteomes" id="UP000825078">
    <property type="component" value="Chromosome"/>
</dbReference>
<proteinExistence type="predicted"/>
<gene>
    <name evidence="1" type="ORF">TUM17379_31680</name>
</gene>
<evidence type="ECO:0000313" key="2">
    <source>
        <dbReference type="Proteomes" id="UP000825078"/>
    </source>
</evidence>
<sequence>MSESKLQEYQDNIPYLDDITLFHATKKAIYIIVEKHGKKNETIQRVAKKDKVREVELRKCVEEAIPSTFFAARAKKAKERHEESFYKEPAVKIIPENEKATGYEKLKEIRKLLSS</sequence>
<organism evidence="1 2">
    <name type="scientific">Shewanella algae</name>
    <dbReference type="NCBI Taxonomy" id="38313"/>
    <lineage>
        <taxon>Bacteria</taxon>
        <taxon>Pseudomonadati</taxon>
        <taxon>Pseudomonadota</taxon>
        <taxon>Gammaproteobacteria</taxon>
        <taxon>Alteromonadales</taxon>
        <taxon>Shewanellaceae</taxon>
        <taxon>Shewanella</taxon>
    </lineage>
</organism>
<reference evidence="1" key="1">
    <citation type="submission" date="2021-05" db="EMBL/GenBank/DDBJ databases">
        <title>Molecular characterization for Shewanella algae harboring chromosomal blaOXA-55-like strains isolated from clinical and environment sample.</title>
        <authorList>
            <person name="Ohama Y."/>
            <person name="Aoki K."/>
            <person name="Harada S."/>
            <person name="Moriya K."/>
            <person name="Ishii Y."/>
            <person name="Tateda K."/>
        </authorList>
    </citation>
    <scope>NUCLEOTIDE SEQUENCE</scope>
    <source>
        <strain evidence="1">TUM17379</strain>
    </source>
</reference>
<dbReference type="AlphaFoldDB" id="A0AAD1KBS4"/>
<accession>A0AAD1KBS4</accession>